<organism evidence="4 5">
    <name type="scientific">Arthrobacter ginsengisoli</name>
    <dbReference type="NCBI Taxonomy" id="1356565"/>
    <lineage>
        <taxon>Bacteria</taxon>
        <taxon>Bacillati</taxon>
        <taxon>Actinomycetota</taxon>
        <taxon>Actinomycetes</taxon>
        <taxon>Micrococcales</taxon>
        <taxon>Micrococcaceae</taxon>
        <taxon>Arthrobacter</taxon>
    </lineage>
</organism>
<feature type="domain" description="FAD-binding" evidence="3">
    <location>
        <begin position="21"/>
        <end position="383"/>
    </location>
</feature>
<evidence type="ECO:0000256" key="1">
    <source>
        <dbReference type="ARBA" id="ARBA00022630"/>
    </source>
</evidence>
<protein>
    <submittedName>
        <fullName evidence="4">2,4-dichlorophenol 6-monooxygenase</fullName>
        <ecNumber evidence="4">1.14.13.20</ecNumber>
    </submittedName>
</protein>
<evidence type="ECO:0000313" key="5">
    <source>
        <dbReference type="Proteomes" id="UP001252243"/>
    </source>
</evidence>
<name>A0ABU1UCB0_9MICC</name>
<evidence type="ECO:0000256" key="2">
    <source>
        <dbReference type="ARBA" id="ARBA00022827"/>
    </source>
</evidence>
<comment type="caution">
    <text evidence="4">The sequence shown here is derived from an EMBL/GenBank/DDBJ whole genome shotgun (WGS) entry which is preliminary data.</text>
</comment>
<keyword evidence="4" id="KW-0560">Oxidoreductase</keyword>
<dbReference type="Pfam" id="PF21274">
    <property type="entry name" value="Rng_hyd_C"/>
    <property type="match status" value="1"/>
</dbReference>
<keyword evidence="1" id="KW-0285">Flavoprotein</keyword>
<dbReference type="EC" id="1.14.13.20" evidence="4"/>
<dbReference type="InterPro" id="IPR050641">
    <property type="entry name" value="RIFMO-like"/>
</dbReference>
<keyword evidence="2" id="KW-0274">FAD</keyword>
<evidence type="ECO:0000259" key="3">
    <source>
        <dbReference type="Pfam" id="PF01494"/>
    </source>
</evidence>
<sequence length="600" mass="64916">MVIFNDGVAETALPDSSVVYTDVLIVGSGPAGSSAALFLSELGVPNIMITKYRWTANTPRAHITNQRTMEIFRDMGIEEQVLADATPHAMIGDTVFCTSIAGEEIGRILSWGTHPARHADYELASPSLNCDIPQTYLEPILVKNATVRGTQTQFSTEYLSHRQDPEGVSVRVLNRLTGTEYTIRAKYLIGADGARSKVAADIGLPYEGQMDIAGSMNITFKADIAALVGHRPSVLYWVLQPGSNIGGIGAGLVRMVRPWNEWLIVWGFDINDEPPAVTDEAAAQIVRNLIGVPDLEVEITGTSLWGNNEQYATRLQSGRVFCAGDAVHKHPPSNGLGSNTSIQDSYNLAWKIAAVLTGQAGEALLETYTAERAPVAKQIVTRANQSGREFGQLFAALGIDKAESAEQMHALIESRKDTTAEGAAKRQAIQAAMEIKNYEFNAHGVELGQHYNSSAIVGDGTTRPVPARDPELYYEASTHPGGRLPHAWVGDSSRKLSTHDLAPYGQFTLITGTTGQDWTTAAHKVSDRLGVTVGAVVIGPGQDVTDLYFDWAKLRGVTEDGAILVRPDKHVGWRADRLPADPEGALYQAVATILNRENHQ</sequence>
<accession>A0ABU1UCB0</accession>
<dbReference type="SUPFAM" id="SSF51905">
    <property type="entry name" value="FAD/NAD(P)-binding domain"/>
    <property type="match status" value="1"/>
</dbReference>
<proteinExistence type="predicted"/>
<dbReference type="Gene3D" id="3.40.30.120">
    <property type="match status" value="1"/>
</dbReference>
<dbReference type="InterPro" id="IPR002938">
    <property type="entry name" value="FAD-bd"/>
</dbReference>
<dbReference type="RefSeq" id="WP_310056550.1">
    <property type="nucleotide sequence ID" value="NZ_JAVDVQ010000007.1"/>
</dbReference>
<evidence type="ECO:0000313" key="4">
    <source>
        <dbReference type="EMBL" id="MDR7082817.1"/>
    </source>
</evidence>
<dbReference type="Gene3D" id="3.50.50.60">
    <property type="entry name" value="FAD/NAD(P)-binding domain"/>
    <property type="match status" value="1"/>
</dbReference>
<keyword evidence="5" id="KW-1185">Reference proteome</keyword>
<gene>
    <name evidence="4" type="ORF">J2X01_002107</name>
</gene>
<dbReference type="Pfam" id="PF01494">
    <property type="entry name" value="FAD_binding_3"/>
    <property type="match status" value="1"/>
</dbReference>
<dbReference type="GO" id="GO:0018666">
    <property type="term" value="F:2,4-dichlorophenol 6-monooxygenase activity"/>
    <property type="evidence" value="ECO:0007669"/>
    <property type="project" value="UniProtKB-EC"/>
</dbReference>
<dbReference type="PRINTS" id="PR00420">
    <property type="entry name" value="RNGMNOXGNASE"/>
</dbReference>
<dbReference type="InterPro" id="IPR036188">
    <property type="entry name" value="FAD/NAD-bd_sf"/>
</dbReference>
<dbReference type="EMBL" id="JAVDVQ010000007">
    <property type="protein sequence ID" value="MDR7082817.1"/>
    <property type="molecule type" value="Genomic_DNA"/>
</dbReference>
<dbReference type="Proteomes" id="UP001252243">
    <property type="component" value="Unassembled WGS sequence"/>
</dbReference>
<reference evidence="4 5" key="1">
    <citation type="submission" date="2023-07" db="EMBL/GenBank/DDBJ databases">
        <title>Sorghum-associated microbial communities from plants grown in Nebraska, USA.</title>
        <authorList>
            <person name="Schachtman D."/>
        </authorList>
    </citation>
    <scope>NUCLEOTIDE SEQUENCE [LARGE SCALE GENOMIC DNA]</scope>
    <source>
        <strain evidence="4 5">BE167</strain>
    </source>
</reference>
<dbReference type="PANTHER" id="PTHR43004:SF8">
    <property type="entry name" value="FAD-BINDING DOMAIN-CONTAINING PROTEIN-RELATED"/>
    <property type="match status" value="1"/>
</dbReference>
<dbReference type="Gene3D" id="3.30.9.10">
    <property type="entry name" value="D-Amino Acid Oxidase, subunit A, domain 2"/>
    <property type="match status" value="1"/>
</dbReference>
<dbReference type="PANTHER" id="PTHR43004">
    <property type="entry name" value="TRK SYSTEM POTASSIUM UPTAKE PROTEIN"/>
    <property type="match status" value="1"/>
</dbReference>